<organism evidence="1 2">
    <name type="scientific">Brachybacterium alimentarium</name>
    <dbReference type="NCBI Taxonomy" id="47845"/>
    <lineage>
        <taxon>Bacteria</taxon>
        <taxon>Bacillati</taxon>
        <taxon>Actinomycetota</taxon>
        <taxon>Actinomycetes</taxon>
        <taxon>Micrococcales</taxon>
        <taxon>Dermabacteraceae</taxon>
        <taxon>Brachybacterium</taxon>
    </lineage>
</organism>
<sequence>MVVVRSPRRMGGDIVEQGDHDALLEAGGAYDRLYWSQFAGGVDPGQGGAVLDGSVAVPGQMAAVTAELADARLATSADPTE</sequence>
<dbReference type="EMBL" id="NRGR01000003">
    <property type="protein sequence ID" value="PCC40990.1"/>
    <property type="molecule type" value="Genomic_DNA"/>
</dbReference>
<dbReference type="Proteomes" id="UP000218598">
    <property type="component" value="Unassembled WGS sequence"/>
</dbReference>
<reference evidence="1 2" key="1">
    <citation type="journal article" date="2017" name="Elife">
        <title>Extensive horizontal gene transfer in cheese-associated bacteria.</title>
        <authorList>
            <person name="Bonham K.S."/>
            <person name="Wolfe B.E."/>
            <person name="Dutton R.J."/>
        </authorList>
    </citation>
    <scope>NUCLEOTIDE SEQUENCE [LARGE SCALE GENOMIC DNA]</scope>
    <source>
        <strain evidence="1 2">341_9</strain>
    </source>
</reference>
<evidence type="ECO:0000313" key="1">
    <source>
        <dbReference type="EMBL" id="PCC40990.1"/>
    </source>
</evidence>
<dbReference type="AlphaFoldDB" id="A0A2A3YNV2"/>
<protein>
    <submittedName>
        <fullName evidence="1">Uncharacterized protein</fullName>
    </submittedName>
</protein>
<comment type="caution">
    <text evidence="1">The sequence shown here is derived from an EMBL/GenBank/DDBJ whole genome shotgun (WGS) entry which is preliminary data.</text>
</comment>
<proteinExistence type="predicted"/>
<feature type="non-terminal residue" evidence="1">
    <location>
        <position position="81"/>
    </location>
</feature>
<keyword evidence="2" id="KW-1185">Reference proteome</keyword>
<accession>A0A2A3YNV2</accession>
<name>A0A2A3YNV2_9MICO</name>
<gene>
    <name evidence="1" type="ORF">CIK66_00895</name>
</gene>
<evidence type="ECO:0000313" key="2">
    <source>
        <dbReference type="Proteomes" id="UP000218598"/>
    </source>
</evidence>